<keyword evidence="4 10" id="KW-0689">Ribosomal protein</keyword>
<protein>
    <recommendedName>
        <fullName evidence="7">Large ribosomal subunit protein mL40</fullName>
    </recommendedName>
    <alternativeName>
        <fullName evidence="8">39S ribosomal protein L40, mitochondrial</fullName>
    </alternativeName>
</protein>
<evidence type="ECO:0000256" key="5">
    <source>
        <dbReference type="ARBA" id="ARBA00023128"/>
    </source>
</evidence>
<feature type="coiled-coil region" evidence="9">
    <location>
        <begin position="55"/>
        <end position="82"/>
    </location>
</feature>
<reference evidence="10" key="1">
    <citation type="submission" date="2017-01" db="EMBL/GenBank/DDBJ databases">
        <title>A deep insight into the sialotranscriptome of adult male and female Cluex tarsalis mosquitoes.</title>
        <authorList>
            <person name="Ribeiro J.M."/>
            <person name="Moreira F."/>
            <person name="Bernard K.A."/>
            <person name="Calvo E."/>
        </authorList>
    </citation>
    <scope>NUCLEOTIDE SEQUENCE</scope>
    <source>
        <strain evidence="10">Kern County</strain>
        <tissue evidence="10">Salivary glands</tissue>
    </source>
</reference>
<sequence>MSLILSLLRTPIAPSKALLAHSLHTGAGPSCFRFTPALFAEPLKKKRKIDPQVLKQREDRKRKRLEKQIRRLEKNARQLKPVEDLQVPIELLDQAAQRRRTQGVKVTPEMQDERVLLEKQWAKFKMQEKLADYQLIDRVLAAQTKALNELRFESEELYQAAIQPDMALVPLKAVGPVATPPIRGYEMPDGEYIDISKKWE</sequence>
<dbReference type="GO" id="GO:0005762">
    <property type="term" value="C:mitochondrial large ribosomal subunit"/>
    <property type="evidence" value="ECO:0007669"/>
    <property type="project" value="InterPro"/>
</dbReference>
<dbReference type="AlphaFoldDB" id="A0A1Q3FBL9"/>
<keyword evidence="6" id="KW-0687">Ribonucleoprotein</keyword>
<organism evidence="10">
    <name type="scientific">Culex tarsalis</name>
    <name type="common">Encephalitis mosquito</name>
    <dbReference type="NCBI Taxonomy" id="7177"/>
    <lineage>
        <taxon>Eukaryota</taxon>
        <taxon>Metazoa</taxon>
        <taxon>Ecdysozoa</taxon>
        <taxon>Arthropoda</taxon>
        <taxon>Hexapoda</taxon>
        <taxon>Insecta</taxon>
        <taxon>Pterygota</taxon>
        <taxon>Neoptera</taxon>
        <taxon>Endopterygota</taxon>
        <taxon>Diptera</taxon>
        <taxon>Nematocera</taxon>
        <taxon>Culicoidea</taxon>
        <taxon>Culicidae</taxon>
        <taxon>Culicinae</taxon>
        <taxon>Culicini</taxon>
        <taxon>Culex</taxon>
        <taxon>Culex</taxon>
    </lineage>
</organism>
<evidence type="ECO:0000256" key="8">
    <source>
        <dbReference type="ARBA" id="ARBA00083752"/>
    </source>
</evidence>
<dbReference type="Gene3D" id="6.10.250.3440">
    <property type="match status" value="1"/>
</dbReference>
<accession>A0A1Q3FBL9</accession>
<evidence type="ECO:0000256" key="1">
    <source>
        <dbReference type="ARBA" id="ARBA00004173"/>
    </source>
</evidence>
<dbReference type="EMBL" id="GFDL01010136">
    <property type="protein sequence ID" value="JAV24909.1"/>
    <property type="molecule type" value="Transcribed_RNA"/>
</dbReference>
<comment type="subcellular location">
    <subcellularLocation>
        <location evidence="1">Mitochondrion</location>
    </subcellularLocation>
</comment>
<evidence type="ECO:0000256" key="2">
    <source>
        <dbReference type="ARBA" id="ARBA00009360"/>
    </source>
</evidence>
<keyword evidence="9" id="KW-0175">Coiled coil</keyword>
<comment type="similarity">
    <text evidence="2">Belongs to the mitochondrion-specific ribosomal protein mL40 family.</text>
</comment>
<keyword evidence="3" id="KW-0809">Transit peptide</keyword>
<evidence type="ECO:0000313" key="10">
    <source>
        <dbReference type="EMBL" id="JAV24909.1"/>
    </source>
</evidence>
<evidence type="ECO:0000256" key="3">
    <source>
        <dbReference type="ARBA" id="ARBA00022946"/>
    </source>
</evidence>
<dbReference type="FunFam" id="6.10.250.3440:FF:000001">
    <property type="entry name" value="Mitochondrial ribosomal protein L40"/>
    <property type="match status" value="1"/>
</dbReference>
<dbReference type="InterPro" id="IPR039145">
    <property type="entry name" value="Ribosomal_mL40_metazoa/plant"/>
</dbReference>
<dbReference type="PANTHER" id="PTHR13359">
    <property type="entry name" value="39S RIBOSOMAL PROTEIN L40, MITOCHONDRIAL"/>
    <property type="match status" value="1"/>
</dbReference>
<evidence type="ECO:0000256" key="6">
    <source>
        <dbReference type="ARBA" id="ARBA00023274"/>
    </source>
</evidence>
<proteinExistence type="inferred from homology"/>
<dbReference type="Pfam" id="PF09812">
    <property type="entry name" value="MRP-L28"/>
    <property type="match status" value="1"/>
</dbReference>
<name>A0A1Q3FBL9_CULTA</name>
<evidence type="ECO:0000256" key="7">
    <source>
        <dbReference type="ARBA" id="ARBA00035192"/>
    </source>
</evidence>
<dbReference type="PANTHER" id="PTHR13359:SF2">
    <property type="entry name" value="LARGE RIBOSOMAL SUBUNIT PROTEIN ML40"/>
    <property type="match status" value="1"/>
</dbReference>
<dbReference type="InterPro" id="IPR019192">
    <property type="entry name" value="Ribosomal_mL40"/>
</dbReference>
<evidence type="ECO:0000256" key="9">
    <source>
        <dbReference type="SAM" id="Coils"/>
    </source>
</evidence>
<evidence type="ECO:0000256" key="4">
    <source>
        <dbReference type="ARBA" id="ARBA00022980"/>
    </source>
</evidence>
<keyword evidence="5" id="KW-0496">Mitochondrion</keyword>